<evidence type="ECO:0000313" key="11">
    <source>
        <dbReference type="Proteomes" id="UP000515154"/>
    </source>
</evidence>
<dbReference type="Proteomes" id="UP000515154">
    <property type="component" value="Linkage group LG27"/>
</dbReference>
<keyword evidence="11" id="KW-1185">Reference proteome</keyword>
<evidence type="ECO:0000256" key="5">
    <source>
        <dbReference type="ARBA" id="ARBA00022989"/>
    </source>
</evidence>
<feature type="transmembrane region" description="Helical" evidence="9">
    <location>
        <begin position="102"/>
        <end position="121"/>
    </location>
</feature>
<dbReference type="PANTHER" id="PTHR12791">
    <property type="entry name" value="GOLGI SNARE BET1-RELATED"/>
    <property type="match status" value="1"/>
</dbReference>
<protein>
    <submittedName>
        <fullName evidence="12">BET1-like protein</fullName>
    </submittedName>
</protein>
<dbReference type="AlphaFoldDB" id="A0A6P7TKX6"/>
<gene>
    <name evidence="12" type="primary">LOC115225292</name>
</gene>
<dbReference type="RefSeq" id="XP_029652093.2">
    <property type="nucleotide sequence ID" value="XM_029796233.2"/>
</dbReference>
<evidence type="ECO:0000256" key="1">
    <source>
        <dbReference type="ARBA" id="ARBA00004394"/>
    </source>
</evidence>
<evidence type="ECO:0000256" key="6">
    <source>
        <dbReference type="ARBA" id="ARBA00023034"/>
    </source>
</evidence>
<organism evidence="11 12">
    <name type="scientific">Octopus sinensis</name>
    <name type="common">East Asian common octopus</name>
    <dbReference type="NCBI Taxonomy" id="2607531"/>
    <lineage>
        <taxon>Eukaryota</taxon>
        <taxon>Metazoa</taxon>
        <taxon>Spiralia</taxon>
        <taxon>Lophotrochozoa</taxon>
        <taxon>Mollusca</taxon>
        <taxon>Cephalopoda</taxon>
        <taxon>Coleoidea</taxon>
        <taxon>Octopodiformes</taxon>
        <taxon>Octopoda</taxon>
        <taxon>Incirrata</taxon>
        <taxon>Octopodidae</taxon>
        <taxon>Octopus</taxon>
    </lineage>
</organism>
<evidence type="ECO:0000256" key="9">
    <source>
        <dbReference type="SAM" id="Phobius"/>
    </source>
</evidence>
<accession>A0A6P7TKX6</accession>
<keyword evidence="2" id="KW-0813">Transport</keyword>
<dbReference type="Gene3D" id="1.20.5.110">
    <property type="match status" value="1"/>
</dbReference>
<keyword evidence="7 9" id="KW-0472">Membrane</keyword>
<sequence length="126" mass="13996">MLQQNSCVASITNMADWRNGRVNSNGRTEAMLEEENSAHVDGLSSKISRLKGLALDIESDTKDSNRYLDGMGTDFDSSQGLLTGSMNRISHMINSGKSNRKMMCYIIMGLSALFFLSYYLVLKVRA</sequence>
<keyword evidence="5 9" id="KW-1133">Transmembrane helix</keyword>
<dbReference type="InterPro" id="IPR039899">
    <property type="entry name" value="BET1_SNARE"/>
</dbReference>
<reference evidence="12" key="1">
    <citation type="submission" date="2025-08" db="UniProtKB">
        <authorList>
            <consortium name="RefSeq"/>
        </authorList>
    </citation>
    <scope>IDENTIFICATION</scope>
</reference>
<evidence type="ECO:0000256" key="4">
    <source>
        <dbReference type="ARBA" id="ARBA00022927"/>
    </source>
</evidence>
<dbReference type="GO" id="GO:0015031">
    <property type="term" value="P:protein transport"/>
    <property type="evidence" value="ECO:0007669"/>
    <property type="project" value="UniProtKB-KW"/>
</dbReference>
<evidence type="ECO:0000256" key="2">
    <source>
        <dbReference type="ARBA" id="ARBA00022448"/>
    </source>
</evidence>
<keyword evidence="4" id="KW-0653">Protein transport</keyword>
<evidence type="ECO:0000256" key="7">
    <source>
        <dbReference type="ARBA" id="ARBA00023136"/>
    </source>
</evidence>
<dbReference type="PROSITE" id="PS50192">
    <property type="entry name" value="T_SNARE"/>
    <property type="match status" value="1"/>
</dbReference>
<evidence type="ECO:0000256" key="8">
    <source>
        <dbReference type="ARBA" id="ARBA00046280"/>
    </source>
</evidence>
<dbReference type="KEGG" id="osn:115225292"/>
<proteinExistence type="predicted"/>
<evidence type="ECO:0000259" key="10">
    <source>
        <dbReference type="PROSITE" id="PS50192"/>
    </source>
</evidence>
<dbReference type="CDD" id="cd15853">
    <property type="entry name" value="SNARE_Bet1"/>
    <property type="match status" value="1"/>
</dbReference>
<dbReference type="SUPFAM" id="SSF58038">
    <property type="entry name" value="SNARE fusion complex"/>
    <property type="match status" value="1"/>
</dbReference>
<name>A0A6P7TKX6_9MOLL</name>
<feature type="domain" description="T-SNARE coiled-coil homology" evidence="10">
    <location>
        <begin position="30"/>
        <end position="92"/>
    </location>
</feature>
<keyword evidence="6" id="KW-0333">Golgi apparatus</keyword>
<keyword evidence="3 9" id="KW-0812">Transmembrane</keyword>
<evidence type="ECO:0000313" key="12">
    <source>
        <dbReference type="RefSeq" id="XP_029652093.2"/>
    </source>
</evidence>
<comment type="subcellular location">
    <subcellularLocation>
        <location evidence="8">Endomembrane system</location>
        <topology evidence="8">Single-pass type IV membrane protein</topology>
    </subcellularLocation>
    <subcellularLocation>
        <location evidence="1">Golgi apparatus membrane</location>
    </subcellularLocation>
</comment>
<dbReference type="InterPro" id="IPR000727">
    <property type="entry name" value="T_SNARE_dom"/>
</dbReference>
<dbReference type="GO" id="GO:0000139">
    <property type="term" value="C:Golgi membrane"/>
    <property type="evidence" value="ECO:0007669"/>
    <property type="project" value="UniProtKB-SubCell"/>
</dbReference>
<evidence type="ECO:0000256" key="3">
    <source>
        <dbReference type="ARBA" id="ARBA00022692"/>
    </source>
</evidence>